<dbReference type="AlphaFoldDB" id="A0A2T4YQ42"/>
<feature type="transmembrane region" description="Helical" evidence="6">
    <location>
        <begin position="205"/>
        <end position="226"/>
    </location>
</feature>
<evidence type="ECO:0000256" key="4">
    <source>
        <dbReference type="ARBA" id="ARBA00023136"/>
    </source>
</evidence>
<evidence type="ECO:0000256" key="5">
    <source>
        <dbReference type="SAM" id="MobiDB-lite"/>
    </source>
</evidence>
<feature type="compositionally biased region" description="Polar residues" evidence="5">
    <location>
        <begin position="1"/>
        <end position="12"/>
    </location>
</feature>
<dbReference type="GO" id="GO:0015499">
    <property type="term" value="F:formate transmembrane transporter activity"/>
    <property type="evidence" value="ECO:0007669"/>
    <property type="project" value="TreeGrafter"/>
</dbReference>
<comment type="caution">
    <text evidence="7">The sequence shown here is derived from an EMBL/GenBank/DDBJ whole genome shotgun (WGS) entry which is preliminary data.</text>
</comment>
<feature type="region of interest" description="Disordered" evidence="5">
    <location>
        <begin position="1"/>
        <end position="26"/>
    </location>
</feature>
<keyword evidence="4 6" id="KW-0472">Membrane</keyword>
<comment type="subcellular location">
    <subcellularLocation>
        <location evidence="1">Membrane</location>
        <topology evidence="1">Multi-pass membrane protein</topology>
    </subcellularLocation>
</comment>
<dbReference type="GO" id="GO:0005886">
    <property type="term" value="C:plasma membrane"/>
    <property type="evidence" value="ECO:0007669"/>
    <property type="project" value="TreeGrafter"/>
</dbReference>
<evidence type="ECO:0000313" key="8">
    <source>
        <dbReference type="Proteomes" id="UP000240996"/>
    </source>
</evidence>
<evidence type="ECO:0000256" key="3">
    <source>
        <dbReference type="ARBA" id="ARBA00022989"/>
    </source>
</evidence>
<dbReference type="PANTHER" id="PTHR30520">
    <property type="entry name" value="FORMATE TRANSPORTER-RELATED"/>
    <property type="match status" value="1"/>
</dbReference>
<dbReference type="InterPro" id="IPR000292">
    <property type="entry name" value="For/NO2_transpt"/>
</dbReference>
<proteinExistence type="predicted"/>
<dbReference type="InterPro" id="IPR023271">
    <property type="entry name" value="Aquaporin-like"/>
</dbReference>
<gene>
    <name evidence="7" type="ORF">C8J24_1864</name>
</gene>
<keyword evidence="8" id="KW-1185">Reference proteome</keyword>
<keyword evidence="2 6" id="KW-0812">Transmembrane</keyword>
<name>A0A2T4YQ42_9SPHN</name>
<dbReference type="Pfam" id="PF01226">
    <property type="entry name" value="Form_Nir_trans"/>
    <property type="match status" value="1"/>
</dbReference>
<dbReference type="RefSeq" id="WP_107931909.1">
    <property type="nucleotide sequence ID" value="NZ_JAAOYQ010000002.1"/>
</dbReference>
<evidence type="ECO:0000256" key="6">
    <source>
        <dbReference type="SAM" id="Phobius"/>
    </source>
</evidence>
<protein>
    <submittedName>
        <fullName evidence="7">Formate/nitrite transporter FocA (FNT family)</fullName>
    </submittedName>
</protein>
<sequence>MAENSTTTSDTGSAPEGPEQDVEELKAADAGDLHRAVREAGEDELARPGVSLFFSALAAGLAITASLVAEGALHAALPDTPWRELVVSLGYPAGFLVVILGRMQLFTESTISAMLPLVTKPSRWALRRTLRLWGIVLGANLLGTALTAAAIAGGVLGGAELREAMIAVSMRITELGAWATFVNAIPAGFMIAILAWSLPNARGEAFMVIFAVTYVVAIGGFSHSIVGSDEAFLLLFTGHVDLVRTFAGLLLPAIMGNLVGGAGVFALLAHAQVRGEMRQKD</sequence>
<organism evidence="7 8">
    <name type="scientific">Sphingomonas aerolata</name>
    <dbReference type="NCBI Taxonomy" id="185951"/>
    <lineage>
        <taxon>Bacteria</taxon>
        <taxon>Pseudomonadati</taxon>
        <taxon>Pseudomonadota</taxon>
        <taxon>Alphaproteobacteria</taxon>
        <taxon>Sphingomonadales</taxon>
        <taxon>Sphingomonadaceae</taxon>
        <taxon>Sphingomonas</taxon>
    </lineage>
</organism>
<feature type="transmembrane region" description="Helical" evidence="6">
    <location>
        <begin position="130"/>
        <end position="155"/>
    </location>
</feature>
<evidence type="ECO:0000313" key="7">
    <source>
        <dbReference type="EMBL" id="PTM45638.1"/>
    </source>
</evidence>
<evidence type="ECO:0000256" key="2">
    <source>
        <dbReference type="ARBA" id="ARBA00022692"/>
    </source>
</evidence>
<evidence type="ECO:0000256" key="1">
    <source>
        <dbReference type="ARBA" id="ARBA00004141"/>
    </source>
</evidence>
<accession>A0A2T4YQ42</accession>
<dbReference type="PANTHER" id="PTHR30520:SF2">
    <property type="entry name" value="INNER MEMBRANE PROTEIN YFDC"/>
    <property type="match status" value="1"/>
</dbReference>
<reference evidence="7 8" key="1">
    <citation type="submission" date="2018-04" db="EMBL/GenBank/DDBJ databases">
        <title>Genomic Encyclopedia of Type Strains, Phase III (KMG-III): the genomes of soil and plant-associated and newly described type strains.</title>
        <authorList>
            <person name="Whitman W."/>
        </authorList>
    </citation>
    <scope>NUCLEOTIDE SEQUENCE [LARGE SCALE GENOMIC DNA]</scope>
    <source>
        <strain evidence="7 8">NW12</strain>
    </source>
</reference>
<feature type="transmembrane region" description="Helical" evidence="6">
    <location>
        <begin position="52"/>
        <end position="73"/>
    </location>
</feature>
<feature type="transmembrane region" description="Helical" evidence="6">
    <location>
        <begin position="175"/>
        <end position="198"/>
    </location>
</feature>
<dbReference type="Gene3D" id="1.20.1080.10">
    <property type="entry name" value="Glycerol uptake facilitator protein"/>
    <property type="match status" value="1"/>
</dbReference>
<keyword evidence="3 6" id="KW-1133">Transmembrane helix</keyword>
<dbReference type="EMBL" id="PZZN01000002">
    <property type="protein sequence ID" value="PTM45638.1"/>
    <property type="molecule type" value="Genomic_DNA"/>
</dbReference>
<feature type="transmembrane region" description="Helical" evidence="6">
    <location>
        <begin position="246"/>
        <end position="269"/>
    </location>
</feature>
<dbReference type="Proteomes" id="UP000240996">
    <property type="component" value="Unassembled WGS sequence"/>
</dbReference>